<organism evidence="5 6">
    <name type="scientific">Paracoccus alcaliphilus</name>
    <dbReference type="NCBI Taxonomy" id="34002"/>
    <lineage>
        <taxon>Bacteria</taxon>
        <taxon>Pseudomonadati</taxon>
        <taxon>Pseudomonadota</taxon>
        <taxon>Alphaproteobacteria</taxon>
        <taxon>Rhodobacterales</taxon>
        <taxon>Paracoccaceae</taxon>
        <taxon>Paracoccus</taxon>
    </lineage>
</organism>
<keyword evidence="3" id="KW-0862">Zinc</keyword>
<feature type="domain" description="CENP-V/GFA" evidence="4">
    <location>
        <begin position="11"/>
        <end position="135"/>
    </location>
</feature>
<evidence type="ECO:0000256" key="1">
    <source>
        <dbReference type="ARBA" id="ARBA00005495"/>
    </source>
</evidence>
<dbReference type="SUPFAM" id="SSF51316">
    <property type="entry name" value="Mss4-like"/>
    <property type="match status" value="1"/>
</dbReference>
<dbReference type="InterPro" id="IPR011057">
    <property type="entry name" value="Mss4-like_sf"/>
</dbReference>
<dbReference type="RefSeq" id="WP_244519190.1">
    <property type="nucleotide sequence ID" value="NZ_CP067124.1"/>
</dbReference>
<proteinExistence type="inferred from homology"/>
<evidence type="ECO:0000256" key="3">
    <source>
        <dbReference type="ARBA" id="ARBA00022833"/>
    </source>
</evidence>
<protein>
    <submittedName>
        <fullName evidence="5">Uncharacterized conserved protein</fullName>
    </submittedName>
</protein>
<dbReference type="Proteomes" id="UP000199054">
    <property type="component" value="Unassembled WGS sequence"/>
</dbReference>
<dbReference type="STRING" id="34002.SAMN04489859_101390"/>
<dbReference type="Pfam" id="PF04828">
    <property type="entry name" value="GFA"/>
    <property type="match status" value="1"/>
</dbReference>
<gene>
    <name evidence="5" type="ORF">SAMN04489859_101390</name>
</gene>
<keyword evidence="6" id="KW-1185">Reference proteome</keyword>
<name>A0A1H8IPB2_9RHOB</name>
<dbReference type="PANTHER" id="PTHR28620">
    <property type="entry name" value="CENTROMERE PROTEIN V"/>
    <property type="match status" value="1"/>
</dbReference>
<dbReference type="GO" id="GO:0046872">
    <property type="term" value="F:metal ion binding"/>
    <property type="evidence" value="ECO:0007669"/>
    <property type="project" value="UniProtKB-KW"/>
</dbReference>
<dbReference type="PANTHER" id="PTHR28620:SF1">
    <property type="entry name" value="CENP-V_GFA DOMAIN-CONTAINING PROTEIN"/>
    <property type="match status" value="1"/>
</dbReference>
<evidence type="ECO:0000259" key="4">
    <source>
        <dbReference type="PROSITE" id="PS51891"/>
    </source>
</evidence>
<sequence>MSEPETDITTYQASCFCGAVRFEADGDLAAGTMRCNCRFCRKMRYWEMRLPDPGGLRLIRGQEHLAETPRADGNGIDMHHWFCARCGTRLWTEGDIAEMGGRFVQVCVPALDADETELIAAPVFWADGAHDNWWNPAPETRHL</sequence>
<dbReference type="Gene3D" id="2.170.150.70">
    <property type="match status" value="1"/>
</dbReference>
<accession>A0A1H8IPB2</accession>
<reference evidence="5 6" key="1">
    <citation type="submission" date="2016-10" db="EMBL/GenBank/DDBJ databases">
        <authorList>
            <person name="de Groot N.N."/>
        </authorList>
    </citation>
    <scope>NUCLEOTIDE SEQUENCE [LARGE SCALE GENOMIC DNA]</scope>
    <source>
        <strain evidence="5 6">DSM 8512</strain>
    </source>
</reference>
<comment type="similarity">
    <text evidence="1">Belongs to the Gfa family.</text>
</comment>
<dbReference type="EMBL" id="FODE01000013">
    <property type="protein sequence ID" value="SEN70454.1"/>
    <property type="molecule type" value="Genomic_DNA"/>
</dbReference>
<dbReference type="AlphaFoldDB" id="A0A1H8IPB2"/>
<dbReference type="GO" id="GO:0016846">
    <property type="term" value="F:carbon-sulfur lyase activity"/>
    <property type="evidence" value="ECO:0007669"/>
    <property type="project" value="InterPro"/>
</dbReference>
<evidence type="ECO:0000256" key="2">
    <source>
        <dbReference type="ARBA" id="ARBA00022723"/>
    </source>
</evidence>
<dbReference type="InterPro" id="IPR052355">
    <property type="entry name" value="CENP-V-like"/>
</dbReference>
<evidence type="ECO:0000313" key="5">
    <source>
        <dbReference type="EMBL" id="SEN70454.1"/>
    </source>
</evidence>
<keyword evidence="2" id="KW-0479">Metal-binding</keyword>
<dbReference type="PROSITE" id="PS51891">
    <property type="entry name" value="CENP_V_GFA"/>
    <property type="match status" value="1"/>
</dbReference>
<evidence type="ECO:0000313" key="6">
    <source>
        <dbReference type="Proteomes" id="UP000199054"/>
    </source>
</evidence>
<dbReference type="InterPro" id="IPR006913">
    <property type="entry name" value="CENP-V/GFA"/>
</dbReference>